<dbReference type="GO" id="GO:0006511">
    <property type="term" value="P:ubiquitin-dependent protein catabolic process"/>
    <property type="evidence" value="ECO:0007669"/>
    <property type="project" value="TreeGrafter"/>
</dbReference>
<dbReference type="PANTHER" id="PTHR22696">
    <property type="entry name" value="E3 UBIQUITIN-PROTEIN LIGASE RNF26"/>
    <property type="match status" value="1"/>
</dbReference>
<feature type="transmembrane region" description="Helical" evidence="1">
    <location>
        <begin position="56"/>
        <end position="74"/>
    </location>
</feature>
<protein>
    <submittedName>
        <fullName evidence="2">Uncharacterized protein</fullName>
    </submittedName>
</protein>
<dbReference type="Proteomes" id="UP000253472">
    <property type="component" value="Unassembled WGS sequence"/>
</dbReference>
<organism evidence="2 3">
    <name type="scientific">Candida viswanathii</name>
    <dbReference type="NCBI Taxonomy" id="5486"/>
    <lineage>
        <taxon>Eukaryota</taxon>
        <taxon>Fungi</taxon>
        <taxon>Dikarya</taxon>
        <taxon>Ascomycota</taxon>
        <taxon>Saccharomycotina</taxon>
        <taxon>Pichiomycetes</taxon>
        <taxon>Debaryomycetaceae</taxon>
        <taxon>Candida/Lodderomyces clade</taxon>
        <taxon>Candida</taxon>
    </lineage>
</organism>
<feature type="transmembrane region" description="Helical" evidence="1">
    <location>
        <begin position="166"/>
        <end position="187"/>
    </location>
</feature>
<sequence length="517" mass="59462">MSNSSTEAVVLDDADDYDYEYFPLVKLLSSLVDVIWEQSEQTSIINTTPWNRLGAVSKYCCSIYGLACLIMALHDVPYKVHEHHLQELEYDQFRIGVIALFAYQLYNILVVLNLHYHLGLTAGSTLNWLYRLIPDKFFGYDTDSFNGTKYMKTPSAQVMIGPTSDMYWPIFLTFCLLSFIETFIASIQGKKPYTESGITIFEHSLAFQEFSSNGAFFFGSSKYFKRPTEQVLLTTMFLILNHLNIHIGAILNDNKYRLIPLSILGMTFLGYFLSFFFLHESGNDGAEEDEPSSIIKNLNIDLNDDFYTALLNIGLWPSRWLEDRAILQNSVTESSGYGNIIKNPPQRLISGSPFGEFDGGFKDGRISVFRRRFLYLKEMIVYTYQLLYGLVIDVFVCEYLPNAFRRVVLRKEVKAQTPHGEETQAEYEKRKSRAPPFLRRYVKRRVPVEPETREVLEIDSLTVEEIPDTYAGLLLSANDISEVDTSRDYQVEEEEELESENESEIEIIFERQGVSLG</sequence>
<keyword evidence="1" id="KW-1133">Transmembrane helix</keyword>
<evidence type="ECO:0000313" key="3">
    <source>
        <dbReference type="Proteomes" id="UP000253472"/>
    </source>
</evidence>
<comment type="caution">
    <text evidence="2">The sequence shown here is derived from an EMBL/GenBank/DDBJ whole genome shotgun (WGS) entry which is preliminary data.</text>
</comment>
<evidence type="ECO:0000313" key="2">
    <source>
        <dbReference type="EMBL" id="RCK63194.1"/>
    </source>
</evidence>
<dbReference type="OrthoDB" id="66726at2759"/>
<dbReference type="AlphaFoldDB" id="A0A367YBF3"/>
<keyword evidence="1" id="KW-0812">Transmembrane</keyword>
<evidence type="ECO:0000256" key="1">
    <source>
        <dbReference type="SAM" id="Phobius"/>
    </source>
</evidence>
<feature type="transmembrane region" description="Helical" evidence="1">
    <location>
        <begin position="95"/>
        <end position="116"/>
    </location>
</feature>
<dbReference type="GO" id="GO:0016567">
    <property type="term" value="P:protein ubiquitination"/>
    <property type="evidence" value="ECO:0007669"/>
    <property type="project" value="TreeGrafter"/>
</dbReference>
<feature type="transmembrane region" description="Helical" evidence="1">
    <location>
        <begin position="379"/>
        <end position="401"/>
    </location>
</feature>
<keyword evidence="1" id="KW-0472">Membrane</keyword>
<reference evidence="2 3" key="1">
    <citation type="submission" date="2018-06" db="EMBL/GenBank/DDBJ databases">
        <title>Whole genome sequencing of Candida tropicalis (genome annotated by CSBL at Korea University).</title>
        <authorList>
            <person name="Ahn J."/>
        </authorList>
    </citation>
    <scope>NUCLEOTIDE SEQUENCE [LARGE SCALE GENOMIC DNA]</scope>
    <source>
        <strain evidence="2 3">ATCC 20962</strain>
    </source>
</reference>
<dbReference type="EMBL" id="QLNQ01000024">
    <property type="protein sequence ID" value="RCK63194.1"/>
    <property type="molecule type" value="Genomic_DNA"/>
</dbReference>
<dbReference type="STRING" id="5486.A0A367YBF3"/>
<name>A0A367YBF3_9ASCO</name>
<accession>A0A367YBF3</accession>
<dbReference type="GO" id="GO:0061630">
    <property type="term" value="F:ubiquitin protein ligase activity"/>
    <property type="evidence" value="ECO:0007669"/>
    <property type="project" value="TreeGrafter"/>
</dbReference>
<feature type="transmembrane region" description="Helical" evidence="1">
    <location>
        <begin position="258"/>
        <end position="278"/>
    </location>
</feature>
<feature type="transmembrane region" description="Helical" evidence="1">
    <location>
        <begin position="231"/>
        <end position="252"/>
    </location>
</feature>
<proteinExistence type="predicted"/>
<gene>
    <name evidence="2" type="ORF">Cantr_10263</name>
</gene>
<dbReference type="PANTHER" id="PTHR22696:SF1">
    <property type="entry name" value="E3 UBIQUITIN-PROTEIN LIGASE RNF26"/>
    <property type="match status" value="1"/>
</dbReference>
<keyword evidence="3" id="KW-1185">Reference proteome</keyword>